<keyword evidence="3" id="KW-1185">Reference proteome</keyword>
<dbReference type="AlphaFoldDB" id="A0AAE0D1F3"/>
<gene>
    <name evidence="2" type="ORF">CKAH01_07789</name>
</gene>
<evidence type="ECO:0000313" key="2">
    <source>
        <dbReference type="EMBL" id="KAK2736035.1"/>
    </source>
</evidence>
<evidence type="ECO:0000256" key="1">
    <source>
        <dbReference type="SAM" id="MobiDB-lite"/>
    </source>
</evidence>
<dbReference type="EMBL" id="VYYT01000433">
    <property type="protein sequence ID" value="KAK2736035.1"/>
    <property type="molecule type" value="Genomic_DNA"/>
</dbReference>
<proteinExistence type="predicted"/>
<reference evidence="2" key="1">
    <citation type="submission" date="2023-02" db="EMBL/GenBank/DDBJ databases">
        <title>Colletotrichum kahawae CIFC_Que2 genome sequencing and assembly.</title>
        <authorList>
            <person name="Baroncelli R."/>
        </authorList>
    </citation>
    <scope>NUCLEOTIDE SEQUENCE</scope>
    <source>
        <strain evidence="2">CIFC_Que2</strain>
    </source>
</reference>
<feature type="region of interest" description="Disordered" evidence="1">
    <location>
        <begin position="74"/>
        <end position="110"/>
    </location>
</feature>
<protein>
    <submittedName>
        <fullName evidence="2">Uncharacterized protein</fullName>
    </submittedName>
</protein>
<name>A0AAE0D1F3_COLKA</name>
<evidence type="ECO:0000313" key="3">
    <source>
        <dbReference type="Proteomes" id="UP001281614"/>
    </source>
</evidence>
<dbReference type="Proteomes" id="UP001281614">
    <property type="component" value="Unassembled WGS sequence"/>
</dbReference>
<sequence>MAMTTVPEHEPQWELAELNSMRLAQNDEPLAARIGVTRKGCKRSLLESRGANGERLERSTVPDSVRDGLLALASRSAVRKKGDGRDQQTGAGRAQRDGGTRSPGPTSQPV</sequence>
<organism evidence="2 3">
    <name type="scientific">Colletotrichum kahawae</name>
    <name type="common">Coffee berry disease fungus</name>
    <dbReference type="NCBI Taxonomy" id="34407"/>
    <lineage>
        <taxon>Eukaryota</taxon>
        <taxon>Fungi</taxon>
        <taxon>Dikarya</taxon>
        <taxon>Ascomycota</taxon>
        <taxon>Pezizomycotina</taxon>
        <taxon>Sordariomycetes</taxon>
        <taxon>Hypocreomycetidae</taxon>
        <taxon>Glomerellales</taxon>
        <taxon>Glomerellaceae</taxon>
        <taxon>Colletotrichum</taxon>
        <taxon>Colletotrichum gloeosporioides species complex</taxon>
    </lineage>
</organism>
<accession>A0AAE0D1F3</accession>
<comment type="caution">
    <text evidence="2">The sequence shown here is derived from an EMBL/GenBank/DDBJ whole genome shotgun (WGS) entry which is preliminary data.</text>
</comment>